<dbReference type="AlphaFoldDB" id="A0A5N6M000"/>
<name>A0A5N6M000_9ASTR</name>
<evidence type="ECO:0000313" key="1">
    <source>
        <dbReference type="EMBL" id="KAD3067214.1"/>
    </source>
</evidence>
<evidence type="ECO:0000313" key="2">
    <source>
        <dbReference type="Proteomes" id="UP000326396"/>
    </source>
</evidence>
<keyword evidence="2" id="KW-1185">Reference proteome</keyword>
<comment type="caution">
    <text evidence="1">The sequence shown here is derived from an EMBL/GenBank/DDBJ whole genome shotgun (WGS) entry which is preliminary data.</text>
</comment>
<sequence>MADTLASCKSKRAEGHIYMGGYVTRIVRRLNVFGADVETSMTARYRLERNGRATMTTMRIAVDIPRVDFRFCLQRERLEDLAAWQFDVLIAVATHLAVQILPLPQPRQYPDDDVAGGGAGGGVGVA</sequence>
<dbReference type="Proteomes" id="UP000326396">
    <property type="component" value="Linkage Group LG7"/>
</dbReference>
<organism evidence="1 2">
    <name type="scientific">Mikania micrantha</name>
    <name type="common">bitter vine</name>
    <dbReference type="NCBI Taxonomy" id="192012"/>
    <lineage>
        <taxon>Eukaryota</taxon>
        <taxon>Viridiplantae</taxon>
        <taxon>Streptophyta</taxon>
        <taxon>Embryophyta</taxon>
        <taxon>Tracheophyta</taxon>
        <taxon>Spermatophyta</taxon>
        <taxon>Magnoliopsida</taxon>
        <taxon>eudicotyledons</taxon>
        <taxon>Gunneridae</taxon>
        <taxon>Pentapetalae</taxon>
        <taxon>asterids</taxon>
        <taxon>campanulids</taxon>
        <taxon>Asterales</taxon>
        <taxon>Asteraceae</taxon>
        <taxon>Asteroideae</taxon>
        <taxon>Heliantheae alliance</taxon>
        <taxon>Eupatorieae</taxon>
        <taxon>Mikania</taxon>
    </lineage>
</organism>
<dbReference type="EMBL" id="SZYD01000017">
    <property type="protein sequence ID" value="KAD3067214.1"/>
    <property type="molecule type" value="Genomic_DNA"/>
</dbReference>
<protein>
    <submittedName>
        <fullName evidence="1">Uncharacterized protein</fullName>
    </submittedName>
</protein>
<reference evidence="1 2" key="1">
    <citation type="submission" date="2019-05" db="EMBL/GenBank/DDBJ databases">
        <title>Mikania micrantha, genome provides insights into the molecular mechanism of rapid growth.</title>
        <authorList>
            <person name="Liu B."/>
        </authorList>
    </citation>
    <scope>NUCLEOTIDE SEQUENCE [LARGE SCALE GENOMIC DNA]</scope>
    <source>
        <strain evidence="1">NLD-2019</strain>
        <tissue evidence="1">Leaf</tissue>
    </source>
</reference>
<proteinExistence type="predicted"/>
<accession>A0A5N6M000</accession>
<gene>
    <name evidence="1" type="ORF">E3N88_35094</name>
</gene>